<accession>A0A420DV15</accession>
<keyword evidence="2" id="KW-1185">Reference proteome</keyword>
<organism evidence="1 2">
    <name type="scientific">Ichthyenterobacterium magnum</name>
    <dbReference type="NCBI Taxonomy" id="1230530"/>
    <lineage>
        <taxon>Bacteria</taxon>
        <taxon>Pseudomonadati</taxon>
        <taxon>Bacteroidota</taxon>
        <taxon>Flavobacteriia</taxon>
        <taxon>Flavobacteriales</taxon>
        <taxon>Flavobacteriaceae</taxon>
        <taxon>Ichthyenterobacterium</taxon>
    </lineage>
</organism>
<proteinExistence type="predicted"/>
<dbReference type="Pfam" id="PF08889">
    <property type="entry name" value="WbqC"/>
    <property type="match status" value="1"/>
</dbReference>
<sequence>MKVAIMQPYIFPYIGYFQLINAVDTFVFFDDVNFIKKGFINRNNLLIKGERSPFTISCKKISQNKFINKTELNFDSKEISKLLFTIKHNYNKAPYFKNIYPLLENFFCLDNKKTISVMAAESTMLVAKYLNLNTTFKYSSISHHDSISLKGENRIITICKKEKAIQYINPIGGVDLYEKPKFKVHNIDLNFLKPNAIPYKQFNNDFVPWLSIIDVLMFNSINSVKQLLNNYELL</sequence>
<dbReference type="OrthoDB" id="3611744at2"/>
<comment type="caution">
    <text evidence="1">The sequence shown here is derived from an EMBL/GenBank/DDBJ whole genome shotgun (WGS) entry which is preliminary data.</text>
</comment>
<evidence type="ECO:0000313" key="1">
    <source>
        <dbReference type="EMBL" id="RKE97998.1"/>
    </source>
</evidence>
<dbReference type="Proteomes" id="UP000284892">
    <property type="component" value="Unassembled WGS sequence"/>
</dbReference>
<evidence type="ECO:0000313" key="2">
    <source>
        <dbReference type="Proteomes" id="UP000284892"/>
    </source>
</evidence>
<gene>
    <name evidence="1" type="ORF">BXY80_0063</name>
</gene>
<dbReference type="InterPro" id="IPR014985">
    <property type="entry name" value="WbqC"/>
</dbReference>
<dbReference type="EMBL" id="RAQJ01000001">
    <property type="protein sequence ID" value="RKE97998.1"/>
    <property type="molecule type" value="Genomic_DNA"/>
</dbReference>
<reference evidence="1 2" key="1">
    <citation type="submission" date="2018-09" db="EMBL/GenBank/DDBJ databases">
        <title>Genomic Encyclopedia of Archaeal and Bacterial Type Strains, Phase II (KMG-II): from individual species to whole genera.</title>
        <authorList>
            <person name="Goeker M."/>
        </authorList>
    </citation>
    <scope>NUCLEOTIDE SEQUENCE [LARGE SCALE GENOMIC DNA]</scope>
    <source>
        <strain evidence="1 2">DSM 26283</strain>
    </source>
</reference>
<protein>
    <submittedName>
        <fullName evidence="1">WbqC-like protein</fullName>
    </submittedName>
</protein>
<name>A0A420DV15_9FLAO</name>
<dbReference type="AlphaFoldDB" id="A0A420DV15"/>
<dbReference type="RefSeq" id="WP_120199234.1">
    <property type="nucleotide sequence ID" value="NZ_RAQJ01000001.1"/>
</dbReference>